<dbReference type="GO" id="GO:1904680">
    <property type="term" value="F:peptide transmembrane transporter activity"/>
    <property type="evidence" value="ECO:0007669"/>
    <property type="project" value="TreeGrafter"/>
</dbReference>
<keyword evidence="4 5" id="KW-0732">Signal</keyword>
<evidence type="ECO:0000256" key="2">
    <source>
        <dbReference type="ARBA" id="ARBA00005695"/>
    </source>
</evidence>
<evidence type="ECO:0000256" key="1">
    <source>
        <dbReference type="ARBA" id="ARBA00004196"/>
    </source>
</evidence>
<reference evidence="6 7" key="1">
    <citation type="submission" date="2014-06" db="EMBL/GenBank/DDBJ databases">
        <title>Whole Genome Sequences of Three Symbiotic Endozoicomonas Bacteria.</title>
        <authorList>
            <person name="Neave M.J."/>
            <person name="Apprill A."/>
            <person name="Voolstra C.R."/>
        </authorList>
    </citation>
    <scope>NUCLEOTIDE SEQUENCE [LARGE SCALE GENOMIC DNA]</scope>
    <source>
        <strain evidence="6 7">DSM 25634</strain>
    </source>
</reference>
<dbReference type="OrthoDB" id="9046151at2"/>
<feature type="signal peptide" evidence="5">
    <location>
        <begin position="1"/>
        <end position="20"/>
    </location>
</feature>
<dbReference type="STRING" id="1137799.GZ78_28540"/>
<comment type="subcellular location">
    <subcellularLocation>
        <location evidence="1">Cell envelope</location>
    </subcellularLocation>
</comment>
<dbReference type="PANTHER" id="PTHR30290">
    <property type="entry name" value="PERIPLASMIC BINDING COMPONENT OF ABC TRANSPORTER"/>
    <property type="match status" value="1"/>
</dbReference>
<feature type="chain" id="PRO_5001760432" description="Solute-binding protein family 5 domain-containing protein" evidence="5">
    <location>
        <begin position="21"/>
        <end position="159"/>
    </location>
</feature>
<dbReference type="eggNOG" id="COG4166">
    <property type="taxonomic scope" value="Bacteria"/>
</dbReference>
<accession>A0A081MZW7</accession>
<evidence type="ECO:0000313" key="6">
    <source>
        <dbReference type="EMBL" id="KEQ11740.1"/>
    </source>
</evidence>
<sequence>MTVFSLVIRTLLLAAFLAIAAGQEWQKKLGIKAVLKGYERQHYYQTLNNKDYQIAVVQWIGPYKDPAALLSVFHSQAVSNRSLYNSEEYDQLLTLGRGFPGKSAERMAVYTEAEELIMKDVPAIPLMHHQNVRLVSPKVKGYTGENLMGRVYSRHLSLE</sequence>
<dbReference type="SUPFAM" id="SSF53850">
    <property type="entry name" value="Periplasmic binding protein-like II"/>
    <property type="match status" value="1"/>
</dbReference>
<dbReference type="GO" id="GO:0015833">
    <property type="term" value="P:peptide transport"/>
    <property type="evidence" value="ECO:0007669"/>
    <property type="project" value="TreeGrafter"/>
</dbReference>
<dbReference type="RefSeq" id="WP_034843178.1">
    <property type="nucleotide sequence ID" value="NZ_JOKH01000013.1"/>
</dbReference>
<dbReference type="Proteomes" id="UP000028073">
    <property type="component" value="Unassembled WGS sequence"/>
</dbReference>
<keyword evidence="7" id="KW-1185">Reference proteome</keyword>
<evidence type="ECO:0000313" key="7">
    <source>
        <dbReference type="Proteomes" id="UP000028073"/>
    </source>
</evidence>
<organism evidence="6 7">
    <name type="scientific">Endozoicomonas numazuensis</name>
    <dbReference type="NCBI Taxonomy" id="1137799"/>
    <lineage>
        <taxon>Bacteria</taxon>
        <taxon>Pseudomonadati</taxon>
        <taxon>Pseudomonadota</taxon>
        <taxon>Gammaproteobacteria</taxon>
        <taxon>Oceanospirillales</taxon>
        <taxon>Endozoicomonadaceae</taxon>
        <taxon>Endozoicomonas</taxon>
    </lineage>
</organism>
<protein>
    <recommendedName>
        <fullName evidence="8">Solute-binding protein family 5 domain-containing protein</fullName>
    </recommendedName>
</protein>
<dbReference type="PANTHER" id="PTHR30290:SF10">
    <property type="entry name" value="PERIPLASMIC OLIGOPEPTIDE-BINDING PROTEIN-RELATED"/>
    <property type="match status" value="1"/>
</dbReference>
<dbReference type="Gene3D" id="3.10.105.10">
    <property type="entry name" value="Dipeptide-binding Protein, Domain 3"/>
    <property type="match status" value="1"/>
</dbReference>
<evidence type="ECO:0000256" key="5">
    <source>
        <dbReference type="SAM" id="SignalP"/>
    </source>
</evidence>
<evidence type="ECO:0000256" key="4">
    <source>
        <dbReference type="ARBA" id="ARBA00022729"/>
    </source>
</evidence>
<evidence type="ECO:0000256" key="3">
    <source>
        <dbReference type="ARBA" id="ARBA00022448"/>
    </source>
</evidence>
<dbReference type="AlphaFoldDB" id="A0A081MZW7"/>
<comment type="caution">
    <text evidence="6">The sequence shown here is derived from an EMBL/GenBank/DDBJ whole genome shotgun (WGS) entry which is preliminary data.</text>
</comment>
<dbReference type="EMBL" id="JOKH01000013">
    <property type="protein sequence ID" value="KEQ11740.1"/>
    <property type="molecule type" value="Genomic_DNA"/>
</dbReference>
<name>A0A081MZW7_9GAMM</name>
<comment type="similarity">
    <text evidence="2">Belongs to the bacterial solute-binding protein 5 family.</text>
</comment>
<evidence type="ECO:0008006" key="8">
    <source>
        <dbReference type="Google" id="ProtNLM"/>
    </source>
</evidence>
<gene>
    <name evidence="6" type="ORF">GZ78_28540</name>
</gene>
<dbReference type="InterPro" id="IPR039424">
    <property type="entry name" value="SBP_5"/>
</dbReference>
<keyword evidence="3" id="KW-0813">Transport</keyword>
<dbReference type="GO" id="GO:0030313">
    <property type="term" value="C:cell envelope"/>
    <property type="evidence" value="ECO:0007669"/>
    <property type="project" value="UniProtKB-SubCell"/>
</dbReference>
<dbReference type="Gene3D" id="3.40.190.10">
    <property type="entry name" value="Periplasmic binding protein-like II"/>
    <property type="match status" value="1"/>
</dbReference>
<proteinExistence type="inferred from homology"/>